<protein>
    <submittedName>
        <fullName evidence="2">Subtilisin-like protease SBT1.7</fullName>
    </submittedName>
</protein>
<keyword evidence="3" id="KW-1185">Reference proteome</keyword>
<dbReference type="GO" id="GO:0008233">
    <property type="term" value="F:peptidase activity"/>
    <property type="evidence" value="ECO:0007669"/>
    <property type="project" value="UniProtKB-KW"/>
</dbReference>
<dbReference type="EMBL" id="PJQY01002449">
    <property type="protein sequence ID" value="PQP93524.1"/>
    <property type="molecule type" value="Genomic_DNA"/>
</dbReference>
<organism evidence="2 3">
    <name type="scientific">Prunus yedoensis var. nudiflora</name>
    <dbReference type="NCBI Taxonomy" id="2094558"/>
    <lineage>
        <taxon>Eukaryota</taxon>
        <taxon>Viridiplantae</taxon>
        <taxon>Streptophyta</taxon>
        <taxon>Embryophyta</taxon>
        <taxon>Tracheophyta</taxon>
        <taxon>Spermatophyta</taxon>
        <taxon>Magnoliopsida</taxon>
        <taxon>eudicotyledons</taxon>
        <taxon>Gunneridae</taxon>
        <taxon>Pentapetalae</taxon>
        <taxon>rosids</taxon>
        <taxon>fabids</taxon>
        <taxon>Rosales</taxon>
        <taxon>Rosaceae</taxon>
        <taxon>Amygdaloideae</taxon>
        <taxon>Amygdaleae</taxon>
        <taxon>Prunus</taxon>
    </lineage>
</organism>
<comment type="caution">
    <text evidence="2">The sequence shown here is derived from an EMBL/GenBank/DDBJ whole genome shotgun (WGS) entry which is preliminary data.</text>
</comment>
<dbReference type="GO" id="GO:0006508">
    <property type="term" value="P:proteolysis"/>
    <property type="evidence" value="ECO:0007669"/>
    <property type="project" value="UniProtKB-KW"/>
</dbReference>
<accession>A0A314XHP0</accession>
<dbReference type="AlphaFoldDB" id="A0A314XHP0"/>
<reference evidence="2 3" key="1">
    <citation type="submission" date="2018-02" db="EMBL/GenBank/DDBJ databases">
        <title>Draft genome of wild Prunus yedoensis var. nudiflora.</title>
        <authorList>
            <person name="Baek S."/>
            <person name="Kim J.-H."/>
            <person name="Choi K."/>
            <person name="Kim G.-B."/>
            <person name="Cho A."/>
            <person name="Jang H."/>
            <person name="Shin C.-H."/>
            <person name="Yu H.-J."/>
            <person name="Mun J.-H."/>
        </authorList>
    </citation>
    <scope>NUCLEOTIDE SEQUENCE [LARGE SCALE GENOMIC DNA]</scope>
    <source>
        <strain evidence="3">cv. Jeju island</strain>
        <tissue evidence="2">Leaf</tissue>
    </source>
</reference>
<evidence type="ECO:0000256" key="1">
    <source>
        <dbReference type="SAM" id="SignalP"/>
    </source>
</evidence>
<dbReference type="Proteomes" id="UP000250321">
    <property type="component" value="Unassembled WGS sequence"/>
</dbReference>
<keyword evidence="1" id="KW-0732">Signal</keyword>
<proteinExistence type="predicted"/>
<keyword evidence="2" id="KW-0645">Protease</keyword>
<feature type="chain" id="PRO_5016458249" evidence="1">
    <location>
        <begin position="25"/>
        <end position="59"/>
    </location>
</feature>
<name>A0A314XHP0_PRUYE</name>
<gene>
    <name evidence="2" type="ORF">Pyn_27079</name>
</gene>
<evidence type="ECO:0000313" key="3">
    <source>
        <dbReference type="Proteomes" id="UP000250321"/>
    </source>
</evidence>
<sequence>MKASTYRLLLAVMLLAISHICVVADDREQQVKKTYIIHMDKSKCRQVLRMTISSGMTHL</sequence>
<keyword evidence="2" id="KW-0378">Hydrolase</keyword>
<evidence type="ECO:0000313" key="2">
    <source>
        <dbReference type="EMBL" id="PQP93524.1"/>
    </source>
</evidence>
<feature type="signal peptide" evidence="1">
    <location>
        <begin position="1"/>
        <end position="24"/>
    </location>
</feature>